<comment type="pathway">
    <text evidence="1">Bacterial outer membrane biogenesis; lipooligosaccharide biosynthesis.</text>
</comment>
<dbReference type="UniPathway" id="UPA00820"/>
<dbReference type="Proteomes" id="UP000001739">
    <property type="component" value="Chromosome 2"/>
</dbReference>
<protein>
    <submittedName>
        <fullName evidence="5">Glycosyl transferase family 25</fullName>
    </submittedName>
</protein>
<dbReference type="Pfam" id="PF01755">
    <property type="entry name" value="Glyco_transf_25"/>
    <property type="match status" value="1"/>
</dbReference>
<evidence type="ECO:0000313" key="6">
    <source>
        <dbReference type="Proteomes" id="UP000001739"/>
    </source>
</evidence>
<dbReference type="UniPathway" id="UPA00501"/>
<gene>
    <name evidence="5" type="ordered locus">Bphyt_6017</name>
</gene>
<keyword evidence="3" id="KW-0448">Lipopolysaccharide biosynthesis</keyword>
<dbReference type="STRING" id="398527.Bphyt_6017"/>
<keyword evidence="5" id="KW-0808">Transferase</keyword>
<organism evidence="5 6">
    <name type="scientific">Paraburkholderia phytofirmans (strain DSM 17436 / LMG 22146 / PsJN)</name>
    <name type="common">Burkholderia phytofirmans</name>
    <dbReference type="NCBI Taxonomy" id="398527"/>
    <lineage>
        <taxon>Bacteria</taxon>
        <taxon>Pseudomonadati</taxon>
        <taxon>Pseudomonadota</taxon>
        <taxon>Betaproteobacteria</taxon>
        <taxon>Burkholderiales</taxon>
        <taxon>Burkholderiaceae</taxon>
        <taxon>Paraburkholderia</taxon>
    </lineage>
</organism>
<dbReference type="AlphaFoldDB" id="B2T881"/>
<dbReference type="KEGG" id="bpy:Bphyt_6017"/>
<dbReference type="InterPro" id="IPR002654">
    <property type="entry name" value="Glyco_trans_25"/>
</dbReference>
<dbReference type="GO" id="GO:0016740">
    <property type="term" value="F:transferase activity"/>
    <property type="evidence" value="ECO:0007669"/>
    <property type="project" value="UniProtKB-KW"/>
</dbReference>
<evidence type="ECO:0000256" key="2">
    <source>
        <dbReference type="ARBA" id="ARBA00005222"/>
    </source>
</evidence>
<proteinExistence type="predicted"/>
<dbReference type="CDD" id="cd06532">
    <property type="entry name" value="Glyco_transf_25"/>
    <property type="match status" value="1"/>
</dbReference>
<dbReference type="HOGENOM" id="CLU_071269_5_0_4"/>
<sequence>MMESLVPVHVISLPRSGRRGAIAALLSGRGVAFRIEDAVDGRLLTHSELNAVYDDTAARRRYGRSMTSAEVACFLSHRSVWRKIVDNGCAAVILEDDAILEPAFFERVLHADESQLAAVAGIVLLGRSKLRRAASFWTYLNEPLRWRASVGGLRVGVPFKQWTSGSVGYWISAQAARQALAYSEGPIGALLDDWPWHRDEGGARVAELRPYAVWEDFERLPSSIEQERKARIKPRASLHVVALWPLRLARTAVRWSVVALQRLSSGSDVVRARHE</sequence>
<evidence type="ECO:0000256" key="3">
    <source>
        <dbReference type="ARBA" id="ARBA00022985"/>
    </source>
</evidence>
<dbReference type="eggNOG" id="COG3306">
    <property type="taxonomic scope" value="Bacteria"/>
</dbReference>
<dbReference type="EMBL" id="CP001053">
    <property type="protein sequence ID" value="ACD20349.1"/>
    <property type="molecule type" value="Genomic_DNA"/>
</dbReference>
<dbReference type="CAZy" id="GT25">
    <property type="family name" value="Glycosyltransferase Family 25"/>
</dbReference>
<reference evidence="5 6" key="1">
    <citation type="journal article" date="2011" name="J. Bacteriol.">
        <title>Complete genome sequence of the plant growth-promoting endophyte Burkholderia phytofirmans strain PsJN.</title>
        <authorList>
            <person name="Weilharter A."/>
            <person name="Mitter B."/>
            <person name="Shin M.V."/>
            <person name="Chain P.S."/>
            <person name="Nowak J."/>
            <person name="Sessitsch A."/>
        </authorList>
    </citation>
    <scope>NUCLEOTIDE SEQUENCE [LARGE SCALE GENOMIC DNA]</scope>
    <source>
        <strain evidence="6">DSM 17436 / LMG 22146 / PsJN</strain>
    </source>
</reference>
<comment type="pathway">
    <text evidence="2">Glycan metabolism; lacto-N-neotetraose biosynthesis.</text>
</comment>
<dbReference type="RefSeq" id="WP_012427857.1">
    <property type="nucleotide sequence ID" value="NC_010676.1"/>
</dbReference>
<dbReference type="GO" id="GO:0009103">
    <property type="term" value="P:lipopolysaccharide biosynthetic process"/>
    <property type="evidence" value="ECO:0007669"/>
    <property type="project" value="UniProtKB-KW"/>
</dbReference>
<accession>B2T881</accession>
<dbReference type="OrthoDB" id="119742at2"/>
<name>B2T881_PARPJ</name>
<feature type="domain" description="Glycosyl transferase family 25" evidence="4">
    <location>
        <begin position="7"/>
        <end position="184"/>
    </location>
</feature>
<evidence type="ECO:0000256" key="1">
    <source>
        <dbReference type="ARBA" id="ARBA00005068"/>
    </source>
</evidence>
<evidence type="ECO:0000259" key="4">
    <source>
        <dbReference type="Pfam" id="PF01755"/>
    </source>
</evidence>
<evidence type="ECO:0000313" key="5">
    <source>
        <dbReference type="EMBL" id="ACD20349.1"/>
    </source>
</evidence>